<evidence type="ECO:0000259" key="1">
    <source>
        <dbReference type="Pfam" id="PF21544"/>
    </source>
</evidence>
<evidence type="ECO:0000313" key="3">
    <source>
        <dbReference type="Proteomes" id="UP000261187"/>
    </source>
</evidence>
<protein>
    <submittedName>
        <fullName evidence="2">Por secretion system protein</fullName>
    </submittedName>
</protein>
<dbReference type="RefSeq" id="WP_117695495.1">
    <property type="nucleotide sequence ID" value="NZ_QSSA01000033.1"/>
</dbReference>
<dbReference type="InterPro" id="IPR048954">
    <property type="entry name" value="PorZ_N"/>
</dbReference>
<dbReference type="Pfam" id="PF21544">
    <property type="entry name" value="PorZ_N_b_propeller"/>
    <property type="match status" value="1"/>
</dbReference>
<name>A0AA92SWL1_9BACT</name>
<dbReference type="SUPFAM" id="SSF101898">
    <property type="entry name" value="NHL repeat"/>
    <property type="match status" value="1"/>
</dbReference>
<dbReference type="InterPro" id="IPR015943">
    <property type="entry name" value="WD40/YVTN_repeat-like_dom_sf"/>
</dbReference>
<dbReference type="Gene3D" id="2.60.40.4070">
    <property type="match status" value="1"/>
</dbReference>
<sequence>MKKTCILIIVFLFSYLSKLSAQIGTWTMYRSYYNITEIAPAKETAFALASGSLFSYNIKDGSTKTYDKSNYLSDVDISHIRYNPTCKKLIITYSNSNIDLLGLDCNVDNISDFYQYSTTGNKNINHIYCYGQYAYLSTGIGIIKINVKDESISNSYLLGFEVNYSYIDGDYLYAASASAGLFRGKLTDNLLDKRNWIRTGDYINVTEDYLNVYDSNSKYWWTTTSDGKLTYYTIDANQERQYKTEGVRPDGPTSNRFHKLYLNNGTIYAVPGSWSQEGNYNNPGEVHVWNGDTWSEFEQPTSQMIGHNYIDLLCLDFDPKKEGHVMVGAKSGLYEFQDQKFVKSYNRNNSPLQSCVNSDDYLLITGIKYDKEGNLWVLNSSSDIDIDYPIWKYTQNSDEWTAFTHNEITDVYNGNMINFFDVSYDNRLWFINNWWESCKLYAFDPTTDQITQYGPNFINEDKTALNPRFVLCATEDKVGNIWLGTTLGPIYLSKMNIENESSEFTQHKIPRNDGTNYADYLLSNVEVRCIAVDAGNRKWMGTTNNGVYVISDDCNTEVKHFTTENSPLPSNLIKDIIIMPNGLVYFATDQGLCSYMSDVTATNEEMTKDNVYAYPNPVKPDYTGSINIVGLSFHADIKIVSVNGTLVNQGKSTGGSYSWDGCDLKGRKVASGIYMVETATEEGEKGTVCKIAIIR</sequence>
<dbReference type="EMBL" id="QSSA01000033">
    <property type="protein sequence ID" value="RGL56160.1"/>
    <property type="molecule type" value="Genomic_DNA"/>
</dbReference>
<feature type="domain" description="PorZ N-terminal beta-propeller" evidence="1">
    <location>
        <begin position="46"/>
        <end position="196"/>
    </location>
</feature>
<accession>A0AA92SWL1</accession>
<dbReference type="AlphaFoldDB" id="A0AA92SWL1"/>
<proteinExistence type="predicted"/>
<dbReference type="Gene3D" id="2.130.10.10">
    <property type="entry name" value="YVTN repeat-like/Quinoprotein amine dehydrogenase"/>
    <property type="match status" value="2"/>
</dbReference>
<reference evidence="2 3" key="1">
    <citation type="submission" date="2018-08" db="EMBL/GenBank/DDBJ databases">
        <title>A genome reference for cultivated species of the human gut microbiota.</title>
        <authorList>
            <person name="Zou Y."/>
            <person name="Xue W."/>
            <person name="Luo G."/>
        </authorList>
    </citation>
    <scope>NUCLEOTIDE SEQUENCE [LARGE SCALE GENOMIC DNA]</scope>
    <source>
        <strain evidence="2 3">TF06-40</strain>
    </source>
</reference>
<dbReference type="Proteomes" id="UP000261187">
    <property type="component" value="Unassembled WGS sequence"/>
</dbReference>
<gene>
    <name evidence="2" type="ORF">DXC61_13010</name>
</gene>
<comment type="caution">
    <text evidence="2">The sequence shown here is derived from an EMBL/GenBank/DDBJ whole genome shotgun (WGS) entry which is preliminary data.</text>
</comment>
<organism evidence="2 3">
    <name type="scientific">Segatella copri</name>
    <dbReference type="NCBI Taxonomy" id="165179"/>
    <lineage>
        <taxon>Bacteria</taxon>
        <taxon>Pseudomonadati</taxon>
        <taxon>Bacteroidota</taxon>
        <taxon>Bacteroidia</taxon>
        <taxon>Bacteroidales</taxon>
        <taxon>Prevotellaceae</taxon>
        <taxon>Segatella</taxon>
    </lineage>
</organism>
<evidence type="ECO:0000313" key="2">
    <source>
        <dbReference type="EMBL" id="RGL56160.1"/>
    </source>
</evidence>